<keyword evidence="3" id="KW-0540">Nuclease</keyword>
<dbReference type="GO" id="GO:0003964">
    <property type="term" value="F:RNA-directed DNA polymerase activity"/>
    <property type="evidence" value="ECO:0007669"/>
    <property type="project" value="UniProtKB-KW"/>
</dbReference>
<comment type="caution">
    <text evidence="9">The sequence shown here is derived from an EMBL/GenBank/DDBJ whole genome shotgun (WGS) entry which is preliminary data.</text>
</comment>
<organism evidence="9 10">
    <name type="scientific">Plakobranchus ocellatus</name>
    <dbReference type="NCBI Taxonomy" id="259542"/>
    <lineage>
        <taxon>Eukaryota</taxon>
        <taxon>Metazoa</taxon>
        <taxon>Spiralia</taxon>
        <taxon>Lophotrochozoa</taxon>
        <taxon>Mollusca</taxon>
        <taxon>Gastropoda</taxon>
        <taxon>Heterobranchia</taxon>
        <taxon>Euthyneura</taxon>
        <taxon>Panpulmonata</taxon>
        <taxon>Sacoglossa</taxon>
        <taxon>Placobranchoidea</taxon>
        <taxon>Plakobranchidae</taxon>
        <taxon>Plakobranchus</taxon>
    </lineage>
</organism>
<evidence type="ECO:0000256" key="3">
    <source>
        <dbReference type="ARBA" id="ARBA00022722"/>
    </source>
</evidence>
<name>A0AAV3YAD3_9GAST</name>
<dbReference type="GO" id="GO:0004519">
    <property type="term" value="F:endonuclease activity"/>
    <property type="evidence" value="ECO:0007669"/>
    <property type="project" value="UniProtKB-KW"/>
</dbReference>
<protein>
    <recommendedName>
        <fullName evidence="8">Reverse transcriptase RNase H-like domain-containing protein</fullName>
    </recommendedName>
</protein>
<keyword evidence="4" id="KW-0255">Endonuclease</keyword>
<keyword evidence="6" id="KW-0695">RNA-directed DNA polymerase</keyword>
<evidence type="ECO:0000256" key="4">
    <source>
        <dbReference type="ARBA" id="ARBA00022759"/>
    </source>
</evidence>
<evidence type="ECO:0000313" key="9">
    <source>
        <dbReference type="EMBL" id="GFN80190.1"/>
    </source>
</evidence>
<keyword evidence="2" id="KW-0548">Nucleotidyltransferase</keyword>
<evidence type="ECO:0000313" key="10">
    <source>
        <dbReference type="Proteomes" id="UP000735302"/>
    </source>
</evidence>
<keyword evidence="10" id="KW-1185">Reference proteome</keyword>
<dbReference type="Proteomes" id="UP000735302">
    <property type="component" value="Unassembled WGS sequence"/>
</dbReference>
<dbReference type="EMBL" id="BLXT01000807">
    <property type="protein sequence ID" value="GFN80190.1"/>
    <property type="molecule type" value="Genomic_DNA"/>
</dbReference>
<feature type="compositionally biased region" description="Basic and acidic residues" evidence="7">
    <location>
        <begin position="58"/>
        <end position="91"/>
    </location>
</feature>
<evidence type="ECO:0000259" key="8">
    <source>
        <dbReference type="Pfam" id="PF17917"/>
    </source>
</evidence>
<evidence type="ECO:0000256" key="2">
    <source>
        <dbReference type="ARBA" id="ARBA00022695"/>
    </source>
</evidence>
<feature type="domain" description="Reverse transcriptase RNase H-like" evidence="8">
    <location>
        <begin position="2"/>
        <end position="44"/>
    </location>
</feature>
<reference evidence="9 10" key="1">
    <citation type="journal article" date="2021" name="Elife">
        <title>Chloroplast acquisition without the gene transfer in kleptoplastic sea slugs, Plakobranchus ocellatus.</title>
        <authorList>
            <person name="Maeda T."/>
            <person name="Takahashi S."/>
            <person name="Yoshida T."/>
            <person name="Shimamura S."/>
            <person name="Takaki Y."/>
            <person name="Nagai Y."/>
            <person name="Toyoda A."/>
            <person name="Suzuki Y."/>
            <person name="Arimoto A."/>
            <person name="Ishii H."/>
            <person name="Satoh N."/>
            <person name="Nishiyama T."/>
            <person name="Hasebe M."/>
            <person name="Maruyama T."/>
            <person name="Minagawa J."/>
            <person name="Obokata J."/>
            <person name="Shigenobu S."/>
        </authorList>
    </citation>
    <scope>NUCLEOTIDE SEQUENCE [LARGE SCALE GENOMIC DNA]</scope>
</reference>
<dbReference type="GO" id="GO:0016787">
    <property type="term" value="F:hydrolase activity"/>
    <property type="evidence" value="ECO:0007669"/>
    <property type="project" value="UniProtKB-KW"/>
</dbReference>
<keyword evidence="1" id="KW-0808">Transferase</keyword>
<gene>
    <name evidence="9" type="ORF">PoB_000669600</name>
</gene>
<dbReference type="AlphaFoldDB" id="A0AAV3YAD3"/>
<feature type="region of interest" description="Disordered" evidence="7">
    <location>
        <begin position="38"/>
        <end position="91"/>
    </location>
</feature>
<dbReference type="InterPro" id="IPR041373">
    <property type="entry name" value="RT_RNaseH"/>
</dbReference>
<proteinExistence type="predicted"/>
<evidence type="ECO:0000256" key="5">
    <source>
        <dbReference type="ARBA" id="ARBA00022801"/>
    </source>
</evidence>
<evidence type="ECO:0000256" key="6">
    <source>
        <dbReference type="ARBA" id="ARBA00022918"/>
    </source>
</evidence>
<evidence type="ECO:0000256" key="1">
    <source>
        <dbReference type="ARBA" id="ARBA00022679"/>
    </source>
</evidence>
<sequence>MDSPFVVGTDASDYGVGAVLLQPRNDVLMLCRYAMRDSERKEEKIGDMGTDCEEEESGRERGEGTGKRQQREEEKESGVTDRQRGCERGDN</sequence>
<accession>A0AAV3YAD3</accession>
<dbReference type="Pfam" id="PF17917">
    <property type="entry name" value="RT_RNaseH"/>
    <property type="match status" value="1"/>
</dbReference>
<keyword evidence="5" id="KW-0378">Hydrolase</keyword>
<evidence type="ECO:0000256" key="7">
    <source>
        <dbReference type="SAM" id="MobiDB-lite"/>
    </source>
</evidence>